<protein>
    <submittedName>
        <fullName evidence="1">ERF family protein</fullName>
    </submittedName>
</protein>
<reference evidence="1" key="1">
    <citation type="journal article" date="2021" name="Int. J. Syst. Evol. Microbiol.">
        <title>Bradyrhizobium septentrionale sp. nov. (sv. septentrionale) and Bradyrhizobium quebecense sp. nov. (sv. septentrionale) associated with legumes native to Canada possess rearranged symbiosis genes and numerous insertion sequences.</title>
        <authorList>
            <person name="Bromfield E.S.P."/>
            <person name="Cloutier S."/>
        </authorList>
    </citation>
    <scope>NUCLEOTIDE SEQUENCE</scope>
    <source>
        <strain evidence="1">5S5</strain>
    </source>
</reference>
<reference evidence="1" key="2">
    <citation type="submission" date="2024-03" db="EMBL/GenBank/DDBJ databases">
        <authorList>
            <person name="Bromfield E.S.P."/>
            <person name="Cloutier S."/>
        </authorList>
    </citation>
    <scope>NUCLEOTIDE SEQUENCE</scope>
    <source>
        <strain evidence="1">5S5</strain>
    </source>
</reference>
<name>A0ABZ2P7T7_9BRAD</name>
<accession>A0ABZ2P7T7</accession>
<gene>
    <name evidence="1" type="ORF">WDK88_17875</name>
</gene>
<dbReference type="EMBL" id="CP147711">
    <property type="protein sequence ID" value="WXC83308.1"/>
    <property type="molecule type" value="Genomic_DNA"/>
</dbReference>
<dbReference type="Proteomes" id="UP001432046">
    <property type="component" value="Chromosome"/>
</dbReference>
<evidence type="ECO:0000313" key="2">
    <source>
        <dbReference type="Proteomes" id="UP001432046"/>
    </source>
</evidence>
<dbReference type="Pfam" id="PF04404">
    <property type="entry name" value="ERF"/>
    <property type="match status" value="1"/>
</dbReference>
<dbReference type="RefSeq" id="WP_338821656.1">
    <property type="nucleotide sequence ID" value="NZ_CP147708.1"/>
</dbReference>
<evidence type="ECO:0000313" key="1">
    <source>
        <dbReference type="EMBL" id="WXC83308.1"/>
    </source>
</evidence>
<dbReference type="InterPro" id="IPR007499">
    <property type="entry name" value="ERF_bacteria_virus"/>
</dbReference>
<proteinExistence type="predicted"/>
<organism evidence="1 2">
    <name type="scientific">Bradyrhizobium septentrionale</name>
    <dbReference type="NCBI Taxonomy" id="1404411"/>
    <lineage>
        <taxon>Bacteria</taxon>
        <taxon>Pseudomonadati</taxon>
        <taxon>Pseudomonadota</taxon>
        <taxon>Alphaproteobacteria</taxon>
        <taxon>Hyphomicrobiales</taxon>
        <taxon>Nitrobacteraceae</taxon>
        <taxon>Bradyrhizobium</taxon>
    </lineage>
</organism>
<keyword evidence="2" id="KW-1185">Reference proteome</keyword>
<sequence length="278" mass="32152">MNSPAQLPAVLSDAMSTLDRALQNKTDPAQIERLYDLIDNIQMREAEKRFNFDFVAAQAEMEPISADATNPQTRSKYATYARLDRAIRPIYTAHGFGVTFTEEQSYDPSMRRIVGFLAHRDGFLRRYQIDVPREIKGLRGGDAMTPMHMVGSGMTYGKRYCLIAMWNLAIDEDSDGNAPRQPYRPAPAPRSMDELTDPHTGEVVDHLDPFKLEMHEGQTWADFIEPMQRYLNHCRSIAEWDEWRLLNQDLLLKLKESKPQLFRLFERNTEAKHEELTK</sequence>